<dbReference type="EMBL" id="NSLI01000004">
    <property type="protein sequence ID" value="PAX07427.1"/>
    <property type="molecule type" value="Genomic_DNA"/>
</dbReference>
<dbReference type="Pfam" id="PF00232">
    <property type="entry name" value="Glyco_hydro_1"/>
    <property type="match status" value="1"/>
</dbReference>
<dbReference type="AlphaFoldDB" id="A0A2A2SDU8"/>
<sequence length="659" mass="72311">MAELELWGGAECTVVRVGDRWGDQSHLSGHHGRDEDLDLFADVGFKAMRYPVLWERVAPNHPDECDWSWSDARLARLRDLGIRPIAGLVHHGSGPHYTSLLDPEFPAKLGRYAGQVARRYPWIEDWTPVNEPLTTARFSCLYGHWYPHHRDEGSFWTALVNQVDGVAHAMRAIREVIPHARLIQTDDLGRTYATAPLFHQAAFDNTRRWAGWDLLCGRVTPDHPLWRRLVEFGLEDRLRALADAPCPPDIVGINHYLTSDRFLDHRVQRYPEHVIGGNFEQRYADVEAIRVLDPAPGGLAGALREAWERYRTPVAVTEVHLGCTREEQLRWVGEVWDTAAALREEGVDVRGVTAWAVLGSCGWNTLLTCEGVYEAGLYDVGAGTPRPTALAHLWKGLPDGAARHPVATTPGWWRRPMRLLHPPVPRPARFERGAPALPRAADVAPLLICGATGTLGRAFARACDVRDIPYVLTDLAGAAACADRHRPWAMVDVEATRGRRTSAAKLRGLRTLHVSDELDGSPERLVVRAAGMFGGDGDDFATEVARALEAGRRFRAAGDRLVTPAYLPALVNAALDLLIDDATGVWRLRHGPALGAADFARAVARACGLDPTLVDGAGGGAAADPPAAEHELLLAPLDEALAAFAADRRRAEQAAREAA</sequence>
<dbReference type="Proteomes" id="UP000218151">
    <property type="component" value="Unassembled WGS sequence"/>
</dbReference>
<evidence type="ECO:0000313" key="2">
    <source>
        <dbReference type="Proteomes" id="UP000218151"/>
    </source>
</evidence>
<dbReference type="SUPFAM" id="SSF51445">
    <property type="entry name" value="(Trans)glycosidases"/>
    <property type="match status" value="1"/>
</dbReference>
<proteinExistence type="predicted"/>
<gene>
    <name evidence="1" type="ORF">CKY28_14270</name>
</gene>
<dbReference type="SUPFAM" id="SSF51735">
    <property type="entry name" value="NAD(P)-binding Rossmann-fold domains"/>
    <property type="match status" value="1"/>
</dbReference>
<dbReference type="OrthoDB" id="9803892at2"/>
<dbReference type="InterPro" id="IPR001360">
    <property type="entry name" value="Glyco_hydro_1"/>
</dbReference>
<organism evidence="1 2">
    <name type="scientific">Sphingomonas lenta</name>
    <dbReference type="NCBI Taxonomy" id="1141887"/>
    <lineage>
        <taxon>Bacteria</taxon>
        <taxon>Pseudomonadati</taxon>
        <taxon>Pseudomonadota</taxon>
        <taxon>Alphaproteobacteria</taxon>
        <taxon>Sphingomonadales</taxon>
        <taxon>Sphingomonadaceae</taxon>
        <taxon>Sphingomonas</taxon>
    </lineage>
</organism>
<dbReference type="Gene3D" id="3.90.25.10">
    <property type="entry name" value="UDP-galactose 4-epimerase, domain 1"/>
    <property type="match status" value="1"/>
</dbReference>
<dbReference type="GO" id="GO:0005975">
    <property type="term" value="P:carbohydrate metabolic process"/>
    <property type="evidence" value="ECO:0007669"/>
    <property type="project" value="InterPro"/>
</dbReference>
<comment type="caution">
    <text evidence="1">The sequence shown here is derived from an EMBL/GenBank/DDBJ whole genome shotgun (WGS) entry which is preliminary data.</text>
</comment>
<dbReference type="RefSeq" id="WP_095999247.1">
    <property type="nucleotide sequence ID" value="NZ_NSLI01000004.1"/>
</dbReference>
<dbReference type="GO" id="GO:0004553">
    <property type="term" value="F:hydrolase activity, hydrolyzing O-glycosyl compounds"/>
    <property type="evidence" value="ECO:0007669"/>
    <property type="project" value="InterPro"/>
</dbReference>
<dbReference type="InterPro" id="IPR017853">
    <property type="entry name" value="GH"/>
</dbReference>
<name>A0A2A2SDU8_9SPHN</name>
<accession>A0A2A2SDU8</accession>
<reference evidence="2" key="1">
    <citation type="submission" date="2017-09" db="EMBL/GenBank/DDBJ databases">
        <authorList>
            <person name="Feng G."/>
            <person name="Zhu H."/>
        </authorList>
    </citation>
    <scope>NUCLEOTIDE SEQUENCE [LARGE SCALE GENOMIC DNA]</scope>
    <source>
        <strain evidence="2">1PNM-20</strain>
    </source>
</reference>
<protein>
    <submittedName>
        <fullName evidence="1">dTDP-4-dehydrorhamnose reductase</fullName>
    </submittedName>
</protein>
<dbReference type="Gene3D" id="3.20.20.80">
    <property type="entry name" value="Glycosidases"/>
    <property type="match status" value="1"/>
</dbReference>
<evidence type="ECO:0000313" key="1">
    <source>
        <dbReference type="EMBL" id="PAX07427.1"/>
    </source>
</evidence>
<dbReference type="Gene3D" id="3.40.50.720">
    <property type="entry name" value="NAD(P)-binding Rossmann-like Domain"/>
    <property type="match status" value="1"/>
</dbReference>
<keyword evidence="2" id="KW-1185">Reference proteome</keyword>
<dbReference type="InterPro" id="IPR036291">
    <property type="entry name" value="NAD(P)-bd_dom_sf"/>
</dbReference>